<reference evidence="11 12" key="1">
    <citation type="submission" date="2020-08" db="EMBL/GenBank/DDBJ databases">
        <title>Cohnella phylogeny.</title>
        <authorList>
            <person name="Dunlap C."/>
        </authorList>
    </citation>
    <scope>NUCLEOTIDE SEQUENCE [LARGE SCALE GENOMIC DNA]</scope>
    <source>
        <strain evidence="11 12">DSM 25239</strain>
    </source>
</reference>
<dbReference type="SUPFAM" id="SSF52172">
    <property type="entry name" value="CheY-like"/>
    <property type="match status" value="1"/>
</dbReference>
<evidence type="ECO:0000313" key="11">
    <source>
        <dbReference type="EMBL" id="MBB6695558.1"/>
    </source>
</evidence>
<evidence type="ECO:0000256" key="8">
    <source>
        <dbReference type="PROSITE-ProRule" id="PRU00169"/>
    </source>
</evidence>
<dbReference type="InterPro" id="IPR011006">
    <property type="entry name" value="CheY-like_superfamily"/>
</dbReference>
<evidence type="ECO:0000256" key="5">
    <source>
        <dbReference type="ARBA" id="ARBA00023015"/>
    </source>
</evidence>
<comment type="subcellular location">
    <subcellularLocation>
        <location evidence="1">Cytoplasm</location>
    </subcellularLocation>
</comment>
<keyword evidence="12" id="KW-1185">Reference proteome</keyword>
<dbReference type="SUPFAM" id="SSF46689">
    <property type="entry name" value="Homeodomain-like"/>
    <property type="match status" value="2"/>
</dbReference>
<dbReference type="SMART" id="SM00448">
    <property type="entry name" value="REC"/>
    <property type="match status" value="1"/>
</dbReference>
<dbReference type="SMART" id="SM00342">
    <property type="entry name" value="HTH_ARAC"/>
    <property type="match status" value="1"/>
</dbReference>
<dbReference type="InterPro" id="IPR041522">
    <property type="entry name" value="CdaR_GGDEF"/>
</dbReference>
<keyword evidence="6" id="KW-0238">DNA-binding</keyword>
<dbReference type="PANTHER" id="PTHR42713:SF3">
    <property type="entry name" value="TRANSCRIPTIONAL REGULATORY PROTEIN HPTR"/>
    <property type="match status" value="1"/>
</dbReference>
<dbReference type="InterPro" id="IPR001789">
    <property type="entry name" value="Sig_transdc_resp-reg_receiver"/>
</dbReference>
<dbReference type="GO" id="GO:0005737">
    <property type="term" value="C:cytoplasm"/>
    <property type="evidence" value="ECO:0007669"/>
    <property type="project" value="UniProtKB-SubCell"/>
</dbReference>
<dbReference type="InterPro" id="IPR018060">
    <property type="entry name" value="HTH_AraC"/>
</dbReference>
<evidence type="ECO:0000259" key="10">
    <source>
        <dbReference type="PROSITE" id="PS50110"/>
    </source>
</evidence>
<evidence type="ECO:0000256" key="3">
    <source>
        <dbReference type="ARBA" id="ARBA00022553"/>
    </source>
</evidence>
<dbReference type="Gene3D" id="1.10.10.60">
    <property type="entry name" value="Homeodomain-like"/>
    <property type="match status" value="2"/>
</dbReference>
<dbReference type="PROSITE" id="PS00041">
    <property type="entry name" value="HTH_ARAC_FAMILY_1"/>
    <property type="match status" value="1"/>
</dbReference>
<evidence type="ECO:0000256" key="4">
    <source>
        <dbReference type="ARBA" id="ARBA00023012"/>
    </source>
</evidence>
<dbReference type="Pfam" id="PF17853">
    <property type="entry name" value="GGDEF_2"/>
    <property type="match status" value="1"/>
</dbReference>
<dbReference type="InterPro" id="IPR051552">
    <property type="entry name" value="HptR"/>
</dbReference>
<dbReference type="PROSITE" id="PS50110">
    <property type="entry name" value="RESPONSE_REGULATORY"/>
    <property type="match status" value="1"/>
</dbReference>
<protein>
    <submittedName>
        <fullName evidence="11">Response regulator</fullName>
    </submittedName>
</protein>
<dbReference type="GO" id="GO:0003700">
    <property type="term" value="F:DNA-binding transcription factor activity"/>
    <property type="evidence" value="ECO:0007669"/>
    <property type="project" value="InterPro"/>
</dbReference>
<keyword evidence="7" id="KW-0804">Transcription</keyword>
<dbReference type="EMBL" id="JACJVR010000130">
    <property type="protein sequence ID" value="MBB6695558.1"/>
    <property type="molecule type" value="Genomic_DNA"/>
</dbReference>
<keyword evidence="5" id="KW-0805">Transcription regulation</keyword>
<name>A0A841U985_9BACL</name>
<evidence type="ECO:0000256" key="2">
    <source>
        <dbReference type="ARBA" id="ARBA00022490"/>
    </source>
</evidence>
<dbReference type="InterPro" id="IPR020449">
    <property type="entry name" value="Tscrpt_reg_AraC-type_HTH"/>
</dbReference>
<evidence type="ECO:0000256" key="6">
    <source>
        <dbReference type="ARBA" id="ARBA00023125"/>
    </source>
</evidence>
<keyword evidence="3 8" id="KW-0597">Phosphoprotein</keyword>
<evidence type="ECO:0000256" key="7">
    <source>
        <dbReference type="ARBA" id="ARBA00023163"/>
    </source>
</evidence>
<sequence length="540" mass="61365">MKPMLKLCVIDDIRSVVDMIRTKIPWAEHGIEVAGSATDGEAGLAVIREAKPELVVTDIRMPKMDGLEMTRRIMELLPGSKIIILSAYTDFEYARKAIEYGAFHYVTKPFSADDIVRIVLKAKEAWEADNAGRLRVLELEKRMKESLPALRQEYLSLLVHHPTAEADSSEWWDLLRLKPVRPPLAVMVIQIDPPAEGFAALSLKELELVRFSLQNIVEETIGAFADAVVFRDEFYRYVCLLDASGAEDGPLGIADACCANIARYTKFTISIGIGRTVGDVRELPRGYREAIEALAHHFYTGGNGAVLYRSESDKGPGDWIYSAEGESEFLFAFRSGNLDKCSLWLSRVFGELEGASGRPDPGYAKHLFQGLALRMLRIMLEKFPREAIEDFEAGVEAKRPADPADLREYRRWLFGLCELGCGRMNSERASESRKIIFRSMEYIRAHLHMDLTLEHCARQVNLSWGYYSNLFKKASGMTFQQFVTQERIERAKAMLLEDFQVQEIAQSLGYEHRRYFSDVFKKQTGMTPTEFKESYLGKRE</sequence>
<evidence type="ECO:0000259" key="9">
    <source>
        <dbReference type="PROSITE" id="PS01124"/>
    </source>
</evidence>
<organism evidence="11 12">
    <name type="scientific">Cohnella xylanilytica</name>
    <dbReference type="NCBI Taxonomy" id="557555"/>
    <lineage>
        <taxon>Bacteria</taxon>
        <taxon>Bacillati</taxon>
        <taxon>Bacillota</taxon>
        <taxon>Bacilli</taxon>
        <taxon>Bacillales</taxon>
        <taxon>Paenibacillaceae</taxon>
        <taxon>Cohnella</taxon>
    </lineage>
</organism>
<dbReference type="GO" id="GO:0043565">
    <property type="term" value="F:sequence-specific DNA binding"/>
    <property type="evidence" value="ECO:0007669"/>
    <property type="project" value="InterPro"/>
</dbReference>
<dbReference type="GO" id="GO:0000160">
    <property type="term" value="P:phosphorelay signal transduction system"/>
    <property type="evidence" value="ECO:0007669"/>
    <property type="project" value="UniProtKB-KW"/>
</dbReference>
<dbReference type="PRINTS" id="PR00032">
    <property type="entry name" value="HTHARAC"/>
</dbReference>
<keyword evidence="4" id="KW-0902">Two-component regulatory system</keyword>
<accession>A0A841U985</accession>
<evidence type="ECO:0000256" key="1">
    <source>
        <dbReference type="ARBA" id="ARBA00004496"/>
    </source>
</evidence>
<keyword evidence="2" id="KW-0963">Cytoplasm</keyword>
<feature type="modified residue" description="4-aspartylphosphate" evidence="8">
    <location>
        <position position="58"/>
    </location>
</feature>
<comment type="caution">
    <text evidence="11">The sequence shown here is derived from an EMBL/GenBank/DDBJ whole genome shotgun (WGS) entry which is preliminary data.</text>
</comment>
<dbReference type="AlphaFoldDB" id="A0A841U985"/>
<dbReference type="Pfam" id="PF12833">
    <property type="entry name" value="HTH_18"/>
    <property type="match status" value="1"/>
</dbReference>
<dbReference type="Proteomes" id="UP000553776">
    <property type="component" value="Unassembled WGS sequence"/>
</dbReference>
<dbReference type="PROSITE" id="PS01124">
    <property type="entry name" value="HTH_ARAC_FAMILY_2"/>
    <property type="match status" value="1"/>
</dbReference>
<dbReference type="Gene3D" id="3.40.50.2300">
    <property type="match status" value="1"/>
</dbReference>
<proteinExistence type="predicted"/>
<dbReference type="RefSeq" id="WP_185139508.1">
    <property type="nucleotide sequence ID" value="NZ_JACJVR010000130.1"/>
</dbReference>
<gene>
    <name evidence="11" type="ORF">H7B90_29625</name>
</gene>
<dbReference type="InterPro" id="IPR009057">
    <property type="entry name" value="Homeodomain-like_sf"/>
</dbReference>
<dbReference type="InterPro" id="IPR018062">
    <property type="entry name" value="HTH_AraC-typ_CS"/>
</dbReference>
<feature type="domain" description="HTH araC/xylS-type" evidence="9">
    <location>
        <begin position="437"/>
        <end position="534"/>
    </location>
</feature>
<dbReference type="PANTHER" id="PTHR42713">
    <property type="entry name" value="HISTIDINE KINASE-RELATED"/>
    <property type="match status" value="1"/>
</dbReference>
<dbReference type="CDD" id="cd17536">
    <property type="entry name" value="REC_YesN-like"/>
    <property type="match status" value="1"/>
</dbReference>
<evidence type="ECO:0000313" key="12">
    <source>
        <dbReference type="Proteomes" id="UP000553776"/>
    </source>
</evidence>
<feature type="domain" description="Response regulatory" evidence="10">
    <location>
        <begin position="6"/>
        <end position="123"/>
    </location>
</feature>
<dbReference type="Pfam" id="PF00072">
    <property type="entry name" value="Response_reg"/>
    <property type="match status" value="1"/>
</dbReference>